<keyword evidence="3" id="KW-1185">Reference proteome</keyword>
<feature type="domain" description="NAD(P)-binding" evidence="1">
    <location>
        <begin position="8"/>
        <end position="196"/>
    </location>
</feature>
<dbReference type="EMBL" id="JAVDQT010000015">
    <property type="protein sequence ID" value="MDR6434768.1"/>
    <property type="molecule type" value="Genomic_DNA"/>
</dbReference>
<dbReference type="Pfam" id="PF13460">
    <property type="entry name" value="NAD_binding_10"/>
    <property type="match status" value="1"/>
</dbReference>
<dbReference type="PANTHER" id="PTHR15020">
    <property type="entry name" value="FLAVIN REDUCTASE-RELATED"/>
    <property type="match status" value="1"/>
</dbReference>
<name>A0ABU1MFE7_9HYPH</name>
<evidence type="ECO:0000313" key="3">
    <source>
        <dbReference type="Proteomes" id="UP001184614"/>
    </source>
</evidence>
<reference evidence="2 3" key="1">
    <citation type="submission" date="2023-07" db="EMBL/GenBank/DDBJ databases">
        <title>Sorghum-associated microbial communities from plants grown in Nebraska, USA.</title>
        <authorList>
            <person name="Schachtman D."/>
        </authorList>
    </citation>
    <scope>NUCLEOTIDE SEQUENCE [LARGE SCALE GENOMIC DNA]</scope>
    <source>
        <strain evidence="2 3">DS1730</strain>
    </source>
</reference>
<gene>
    <name evidence="2" type="ORF">J2782_004521</name>
</gene>
<dbReference type="Proteomes" id="UP001184614">
    <property type="component" value="Unassembled WGS sequence"/>
</dbReference>
<dbReference type="CDD" id="cd05243">
    <property type="entry name" value="SDR_a5"/>
    <property type="match status" value="1"/>
</dbReference>
<dbReference type="RefSeq" id="WP_310016263.1">
    <property type="nucleotide sequence ID" value="NZ_JAVDQT010000015.1"/>
</dbReference>
<comment type="caution">
    <text evidence="2">The sequence shown here is derived from an EMBL/GenBank/DDBJ whole genome shotgun (WGS) entry which is preliminary data.</text>
</comment>
<dbReference type="PANTHER" id="PTHR15020:SF45">
    <property type="entry name" value="NAD(P)-BINDING DOMAIN-CONTAINING PROTEIN"/>
    <property type="match status" value="1"/>
</dbReference>
<sequence>MSRLLIFGASRGVGLELARHARANDRQVRALVREASDATALAKTGAQIIRGDAFSIEDVARAFAQSGEEIDVISTLGGRGEDGRRADDEANINVIAAAVAGGITRRFVLVTSIGCGNMAPYRSERAIAAFGAAVDAKTNAEAYLRKSNLIWTIVRPGGLVSEPATNKALLSDDPEIHGFVHREDVAFLALRILRDPATAGRTFAAVDAARMQCSNPILPFPLAAL</sequence>
<accession>A0ABU1MFE7</accession>
<dbReference type="InterPro" id="IPR016040">
    <property type="entry name" value="NAD(P)-bd_dom"/>
</dbReference>
<evidence type="ECO:0000313" key="2">
    <source>
        <dbReference type="EMBL" id="MDR6434768.1"/>
    </source>
</evidence>
<evidence type="ECO:0000259" key="1">
    <source>
        <dbReference type="Pfam" id="PF13460"/>
    </source>
</evidence>
<protein>
    <submittedName>
        <fullName evidence="2">Uncharacterized protein YbjT (DUF2867 family)</fullName>
    </submittedName>
</protein>
<dbReference type="Gene3D" id="3.40.50.720">
    <property type="entry name" value="NAD(P)-binding Rossmann-like Domain"/>
    <property type="match status" value="1"/>
</dbReference>
<organism evidence="2 3">
    <name type="scientific">Brucella pseudogrignonensis</name>
    <dbReference type="NCBI Taxonomy" id="419475"/>
    <lineage>
        <taxon>Bacteria</taxon>
        <taxon>Pseudomonadati</taxon>
        <taxon>Pseudomonadota</taxon>
        <taxon>Alphaproteobacteria</taxon>
        <taxon>Hyphomicrobiales</taxon>
        <taxon>Brucellaceae</taxon>
        <taxon>Brucella/Ochrobactrum group</taxon>
        <taxon>Brucella</taxon>
    </lineage>
</organism>
<dbReference type="SUPFAM" id="SSF51735">
    <property type="entry name" value="NAD(P)-binding Rossmann-fold domains"/>
    <property type="match status" value="1"/>
</dbReference>
<proteinExistence type="predicted"/>
<dbReference type="InterPro" id="IPR036291">
    <property type="entry name" value="NAD(P)-bd_dom_sf"/>
</dbReference>